<sequence length="131" mass="14667">STDSSTNHSSTFFDGLFNEPFQFQVLPAHLEYVRCGYVVAVLNGDIKIRYAGAGIITAKLPDGYFVAFNSRFISEFSIEGVLGAGNFGCVLKARNIYDEYIDDDFNSKLKEVRTMAQLHHTGIVRYHGTWS</sequence>
<evidence type="ECO:0000256" key="3">
    <source>
        <dbReference type="ARBA" id="ARBA00022777"/>
    </source>
</evidence>
<dbReference type="Proteomes" id="UP001432027">
    <property type="component" value="Unassembled WGS sequence"/>
</dbReference>
<evidence type="ECO:0000313" key="6">
    <source>
        <dbReference type="Proteomes" id="UP001432027"/>
    </source>
</evidence>
<organism evidence="5 6">
    <name type="scientific">Pristionchus entomophagus</name>
    <dbReference type="NCBI Taxonomy" id="358040"/>
    <lineage>
        <taxon>Eukaryota</taxon>
        <taxon>Metazoa</taxon>
        <taxon>Ecdysozoa</taxon>
        <taxon>Nematoda</taxon>
        <taxon>Chromadorea</taxon>
        <taxon>Rhabditida</taxon>
        <taxon>Rhabditina</taxon>
        <taxon>Diplogasteromorpha</taxon>
        <taxon>Diplogasteroidea</taxon>
        <taxon>Neodiplogasteridae</taxon>
        <taxon>Pristionchus</taxon>
    </lineage>
</organism>
<dbReference type="InterPro" id="IPR050339">
    <property type="entry name" value="CC_SR_Kinase"/>
</dbReference>
<evidence type="ECO:0000313" key="5">
    <source>
        <dbReference type="EMBL" id="GMS86444.1"/>
    </source>
</evidence>
<keyword evidence="3" id="KW-0418">Kinase</keyword>
<dbReference type="AlphaFoldDB" id="A0AAV5SYL5"/>
<keyword evidence="6" id="KW-1185">Reference proteome</keyword>
<feature type="non-terminal residue" evidence="5">
    <location>
        <position position="131"/>
    </location>
</feature>
<comment type="caution">
    <text evidence="5">The sequence shown here is derived from an EMBL/GenBank/DDBJ whole genome shotgun (WGS) entry which is preliminary data.</text>
</comment>
<dbReference type="GO" id="GO:0005737">
    <property type="term" value="C:cytoplasm"/>
    <property type="evidence" value="ECO:0007669"/>
    <property type="project" value="TreeGrafter"/>
</dbReference>
<dbReference type="PANTHER" id="PTHR11042">
    <property type="entry name" value="EUKARYOTIC TRANSLATION INITIATION FACTOR 2-ALPHA KINASE EIF2-ALPHA KINASE -RELATED"/>
    <property type="match status" value="1"/>
</dbReference>
<reference evidence="5" key="1">
    <citation type="submission" date="2023-10" db="EMBL/GenBank/DDBJ databases">
        <title>Genome assembly of Pristionchus species.</title>
        <authorList>
            <person name="Yoshida K."/>
            <person name="Sommer R.J."/>
        </authorList>
    </citation>
    <scope>NUCLEOTIDE SEQUENCE</scope>
    <source>
        <strain evidence="5">RS0144</strain>
    </source>
</reference>
<evidence type="ECO:0000256" key="2">
    <source>
        <dbReference type="ARBA" id="ARBA00022741"/>
    </source>
</evidence>
<keyword evidence="1" id="KW-0808">Transferase</keyword>
<name>A0AAV5SYL5_9BILA</name>
<protein>
    <recommendedName>
        <fullName evidence="7">Protein kinase domain-containing protein</fullName>
    </recommendedName>
</protein>
<dbReference type="PANTHER" id="PTHR11042:SF91">
    <property type="entry name" value="EUKARYOTIC TRANSLATION INITIATION FACTOR 2-ALPHA KINASE"/>
    <property type="match status" value="1"/>
</dbReference>
<keyword evidence="4" id="KW-0067">ATP-binding</keyword>
<feature type="non-terminal residue" evidence="5">
    <location>
        <position position="1"/>
    </location>
</feature>
<accession>A0AAV5SYL5</accession>
<dbReference type="EMBL" id="BTSX01000002">
    <property type="protein sequence ID" value="GMS86444.1"/>
    <property type="molecule type" value="Genomic_DNA"/>
</dbReference>
<evidence type="ECO:0008006" key="7">
    <source>
        <dbReference type="Google" id="ProtNLM"/>
    </source>
</evidence>
<proteinExistence type="predicted"/>
<dbReference type="InterPro" id="IPR011009">
    <property type="entry name" value="Kinase-like_dom_sf"/>
</dbReference>
<gene>
    <name evidence="5" type="ORF">PENTCL1PPCAC_8619</name>
</gene>
<evidence type="ECO:0000256" key="4">
    <source>
        <dbReference type="ARBA" id="ARBA00022840"/>
    </source>
</evidence>
<dbReference type="GO" id="GO:0004694">
    <property type="term" value="F:eukaryotic translation initiation factor 2alpha kinase activity"/>
    <property type="evidence" value="ECO:0007669"/>
    <property type="project" value="TreeGrafter"/>
</dbReference>
<dbReference type="Gene3D" id="3.30.200.20">
    <property type="entry name" value="Phosphorylase Kinase, domain 1"/>
    <property type="match status" value="1"/>
</dbReference>
<evidence type="ECO:0000256" key="1">
    <source>
        <dbReference type="ARBA" id="ARBA00022679"/>
    </source>
</evidence>
<keyword evidence="2" id="KW-0547">Nucleotide-binding</keyword>
<dbReference type="GO" id="GO:0005634">
    <property type="term" value="C:nucleus"/>
    <property type="evidence" value="ECO:0007669"/>
    <property type="project" value="TreeGrafter"/>
</dbReference>
<dbReference type="SUPFAM" id="SSF56112">
    <property type="entry name" value="Protein kinase-like (PK-like)"/>
    <property type="match status" value="1"/>
</dbReference>
<dbReference type="GO" id="GO:0005524">
    <property type="term" value="F:ATP binding"/>
    <property type="evidence" value="ECO:0007669"/>
    <property type="project" value="UniProtKB-KW"/>
</dbReference>